<name>A0A4D7B9Y2_9HYPH</name>
<keyword evidence="2" id="KW-1185">Reference proteome</keyword>
<dbReference type="AlphaFoldDB" id="A0A4D7B9Y2"/>
<dbReference type="KEGG" id="pstg:E8M01_26845"/>
<evidence type="ECO:0000313" key="2">
    <source>
        <dbReference type="Proteomes" id="UP000298781"/>
    </source>
</evidence>
<dbReference type="Proteomes" id="UP000298781">
    <property type="component" value="Chromosome"/>
</dbReference>
<sequence length="101" mass="11606">MGNRVLVHHDPVRRISTFHEDMGDGTVLQTREQDVEAVLAEVKMFREANEGQGWGHGQVVAAIPDTLFHKHFRQPLMQRDRKAIRALLEGEFSAFKTRDKL</sequence>
<dbReference type="OrthoDB" id="8278071at2"/>
<dbReference type="EMBL" id="CP039690">
    <property type="protein sequence ID" value="QCI67523.1"/>
    <property type="molecule type" value="Genomic_DNA"/>
</dbReference>
<gene>
    <name evidence="1" type="ORF">E8M01_26845</name>
</gene>
<organism evidence="1 2">
    <name type="scientific">Phreatobacter stygius</name>
    <dbReference type="NCBI Taxonomy" id="1940610"/>
    <lineage>
        <taxon>Bacteria</taxon>
        <taxon>Pseudomonadati</taxon>
        <taxon>Pseudomonadota</taxon>
        <taxon>Alphaproteobacteria</taxon>
        <taxon>Hyphomicrobiales</taxon>
        <taxon>Phreatobacteraceae</taxon>
        <taxon>Phreatobacter</taxon>
    </lineage>
</organism>
<proteinExistence type="predicted"/>
<reference evidence="1 2" key="1">
    <citation type="submission" date="2019-04" db="EMBL/GenBank/DDBJ databases">
        <title>Phreatobacter aquaticus sp. nov.</title>
        <authorList>
            <person name="Choi A."/>
        </authorList>
    </citation>
    <scope>NUCLEOTIDE SEQUENCE [LARGE SCALE GENOMIC DNA]</scope>
    <source>
        <strain evidence="1 2">KCTC 52518</strain>
    </source>
</reference>
<dbReference type="RefSeq" id="WP_136962954.1">
    <property type="nucleotide sequence ID" value="NZ_CP039690.1"/>
</dbReference>
<evidence type="ECO:0000313" key="1">
    <source>
        <dbReference type="EMBL" id="QCI67523.1"/>
    </source>
</evidence>
<protein>
    <submittedName>
        <fullName evidence="1">Uncharacterized protein</fullName>
    </submittedName>
</protein>
<accession>A0A4D7B9Y2</accession>